<dbReference type="GO" id="GO:0055037">
    <property type="term" value="C:recycling endosome"/>
    <property type="evidence" value="ECO:0007669"/>
    <property type="project" value="TreeGrafter"/>
</dbReference>
<dbReference type="GO" id="GO:0005829">
    <property type="term" value="C:cytosol"/>
    <property type="evidence" value="ECO:0007669"/>
    <property type="project" value="GOC"/>
</dbReference>
<dbReference type="GO" id="GO:0005769">
    <property type="term" value="C:early endosome"/>
    <property type="evidence" value="ECO:0007669"/>
    <property type="project" value="TreeGrafter"/>
</dbReference>
<organism evidence="2">
    <name type="scientific">Clastoptera arizonana</name>
    <name type="common">Arizona spittle bug</name>
    <dbReference type="NCBI Taxonomy" id="38151"/>
    <lineage>
        <taxon>Eukaryota</taxon>
        <taxon>Metazoa</taxon>
        <taxon>Ecdysozoa</taxon>
        <taxon>Arthropoda</taxon>
        <taxon>Hexapoda</taxon>
        <taxon>Insecta</taxon>
        <taxon>Pterygota</taxon>
        <taxon>Neoptera</taxon>
        <taxon>Paraneoptera</taxon>
        <taxon>Hemiptera</taxon>
        <taxon>Auchenorrhyncha</taxon>
        <taxon>Cercopoidea</taxon>
        <taxon>Clastopteridae</taxon>
        <taxon>Clastoptera</taxon>
    </lineage>
</organism>
<dbReference type="GO" id="GO:0007032">
    <property type="term" value="P:endosome organization"/>
    <property type="evidence" value="ECO:0007669"/>
    <property type="project" value="TreeGrafter"/>
</dbReference>
<dbReference type="SMART" id="SM00233">
    <property type="entry name" value="PH"/>
    <property type="match status" value="1"/>
</dbReference>
<dbReference type="GO" id="GO:0042147">
    <property type="term" value="P:retrograde transport, endosome to Golgi"/>
    <property type="evidence" value="ECO:0007669"/>
    <property type="project" value="TreeGrafter"/>
</dbReference>
<accession>A0A1B6EAD6</accession>
<dbReference type="EMBL" id="GEDC01002421">
    <property type="protein sequence ID" value="JAS34877.1"/>
    <property type="molecule type" value="Transcribed_RNA"/>
</dbReference>
<dbReference type="Gene3D" id="2.30.29.30">
    <property type="entry name" value="Pleckstrin-homology domain (PH domain)/Phosphotyrosine-binding domain (PTB)"/>
    <property type="match status" value="1"/>
</dbReference>
<dbReference type="PANTHER" id="PTHR22902">
    <property type="entry name" value="SESQUIPEDALIAN"/>
    <property type="match status" value="1"/>
</dbReference>
<dbReference type="PROSITE" id="PS50003">
    <property type="entry name" value="PH_DOMAIN"/>
    <property type="match status" value="1"/>
</dbReference>
<evidence type="ECO:0000313" key="2">
    <source>
        <dbReference type="EMBL" id="JAS34877.1"/>
    </source>
</evidence>
<reference evidence="2" key="1">
    <citation type="submission" date="2015-12" db="EMBL/GenBank/DDBJ databases">
        <title>De novo transcriptome assembly of four potential Pierce s Disease insect vectors from Arizona vineyards.</title>
        <authorList>
            <person name="Tassone E.E."/>
        </authorList>
    </citation>
    <scope>NUCLEOTIDE SEQUENCE</scope>
</reference>
<dbReference type="Pfam" id="PF00169">
    <property type="entry name" value="PH"/>
    <property type="match status" value="1"/>
</dbReference>
<proteinExistence type="predicted"/>
<feature type="domain" description="PH" evidence="1">
    <location>
        <begin position="16"/>
        <end position="110"/>
    </location>
</feature>
<dbReference type="AlphaFoldDB" id="A0A1B6EAD6"/>
<dbReference type="InterPro" id="IPR011993">
    <property type="entry name" value="PH-like_dom_sf"/>
</dbReference>
<dbReference type="GO" id="GO:0005802">
    <property type="term" value="C:trans-Golgi network"/>
    <property type="evidence" value="ECO:0007669"/>
    <property type="project" value="TreeGrafter"/>
</dbReference>
<dbReference type="SUPFAM" id="SSF50729">
    <property type="entry name" value="PH domain-like"/>
    <property type="match status" value="1"/>
</dbReference>
<evidence type="ECO:0000259" key="1">
    <source>
        <dbReference type="PROSITE" id="PS50003"/>
    </source>
</evidence>
<protein>
    <recommendedName>
        <fullName evidence="1">PH domain-containing protein</fullName>
    </recommendedName>
</protein>
<dbReference type="InterPro" id="IPR045188">
    <property type="entry name" value="Boi1/Boi2-like"/>
</dbReference>
<name>A0A1B6EAD6_9HEMI</name>
<dbReference type="PANTHER" id="PTHR22902:SF53">
    <property type="entry name" value="INOSITOL PHOSPHATASE INTERACTING PROTEIN, ISOFORM A"/>
    <property type="match status" value="1"/>
</dbReference>
<gene>
    <name evidence="2" type="ORF">g.34684</name>
</gene>
<sequence>MEFNKNHLTVYSNLPQADYEGWLSKQESTKFLKKWFSLKGNILFYFQKSSDKEPLGIIILEGCSIELDECNNEFGFRIAFLGPQNKSLILIAEDHDSRIQWFTALSTANFSNMKYHISELQRQLDKRNKTTGLSFDCASYEIGGHIIKVDRFGNVNRATPFEDIERKELNNRESNNTEC</sequence>
<dbReference type="GO" id="GO:0001881">
    <property type="term" value="P:receptor recycling"/>
    <property type="evidence" value="ECO:0007669"/>
    <property type="project" value="TreeGrafter"/>
</dbReference>
<dbReference type="InterPro" id="IPR001849">
    <property type="entry name" value="PH_domain"/>
</dbReference>